<feature type="active site" description="Proton donor/acceptor" evidence="9">
    <location>
        <position position="235"/>
    </location>
</feature>
<evidence type="ECO:0000256" key="3">
    <source>
        <dbReference type="ARBA" id="ARBA00022676"/>
    </source>
</evidence>
<dbReference type="GO" id="GO:0071972">
    <property type="term" value="F:peptidoglycan L,D-transpeptidase activity"/>
    <property type="evidence" value="ECO:0007669"/>
    <property type="project" value="TreeGrafter"/>
</dbReference>
<dbReference type="EMBL" id="QLSX01000005">
    <property type="protein sequence ID" value="RAR61420.1"/>
    <property type="molecule type" value="Genomic_DNA"/>
</dbReference>
<name>A0A328XTY5_9GAMM</name>
<evidence type="ECO:0000256" key="4">
    <source>
        <dbReference type="ARBA" id="ARBA00022679"/>
    </source>
</evidence>
<organism evidence="13 14">
    <name type="scientific">Onishia taeanensis</name>
    <dbReference type="NCBI Taxonomy" id="284577"/>
    <lineage>
        <taxon>Bacteria</taxon>
        <taxon>Pseudomonadati</taxon>
        <taxon>Pseudomonadota</taxon>
        <taxon>Gammaproteobacteria</taxon>
        <taxon>Oceanospirillales</taxon>
        <taxon>Halomonadaceae</taxon>
        <taxon>Onishia</taxon>
    </lineage>
</organism>
<evidence type="ECO:0000259" key="12">
    <source>
        <dbReference type="PROSITE" id="PS52029"/>
    </source>
</evidence>
<comment type="similarity">
    <text evidence="2">Belongs to the YkuD family.</text>
</comment>
<dbReference type="InterPro" id="IPR038063">
    <property type="entry name" value="Transpep_catalytic_dom"/>
</dbReference>
<keyword evidence="5" id="KW-0378">Hydrolase</keyword>
<comment type="pathway">
    <text evidence="1 9">Cell wall biogenesis; peptidoglycan biosynthesis.</text>
</comment>
<comment type="caution">
    <text evidence="13">The sequence shown here is derived from an EMBL/GenBank/DDBJ whole genome shotgun (WGS) entry which is preliminary data.</text>
</comment>
<dbReference type="CDD" id="cd16913">
    <property type="entry name" value="YkuD_like"/>
    <property type="match status" value="1"/>
</dbReference>
<proteinExistence type="inferred from homology"/>
<dbReference type="PROSITE" id="PS52029">
    <property type="entry name" value="LD_TPASE"/>
    <property type="match status" value="1"/>
</dbReference>
<feature type="active site" description="Nucleophile" evidence="9">
    <location>
        <position position="251"/>
    </location>
</feature>
<dbReference type="GO" id="GO:0018104">
    <property type="term" value="P:peptidoglycan-protein cross-linking"/>
    <property type="evidence" value="ECO:0007669"/>
    <property type="project" value="TreeGrafter"/>
</dbReference>
<evidence type="ECO:0000313" key="13">
    <source>
        <dbReference type="EMBL" id="RAR61420.1"/>
    </source>
</evidence>
<feature type="chain" id="PRO_5016319511" evidence="11">
    <location>
        <begin position="42"/>
        <end position="384"/>
    </location>
</feature>
<evidence type="ECO:0000256" key="9">
    <source>
        <dbReference type="PROSITE-ProRule" id="PRU01373"/>
    </source>
</evidence>
<evidence type="ECO:0000256" key="8">
    <source>
        <dbReference type="ARBA" id="ARBA00023316"/>
    </source>
</evidence>
<reference evidence="13 14" key="1">
    <citation type="submission" date="2018-06" db="EMBL/GenBank/DDBJ databases">
        <title>Comparative analysis of microorganisms from saline springs in Andes Mountain Range, Colombia.</title>
        <authorList>
            <person name="Rubin E."/>
        </authorList>
    </citation>
    <scope>NUCLEOTIDE SEQUENCE [LARGE SCALE GENOMIC DNA]</scope>
    <source>
        <strain evidence="13 14">USBA-857</strain>
    </source>
</reference>
<evidence type="ECO:0000256" key="2">
    <source>
        <dbReference type="ARBA" id="ARBA00005992"/>
    </source>
</evidence>
<sequence>MMARSHHPGAAGPERTAHWRLTLASVLMALPLALLAFNAQASDEPAASEAASEKAASEAEWPQGHYPLPEEGDIVGETSTVIAEKSDTLLDIGREHGIGYEEMRRANPDVNVWYPGEGTELVIPSRFILPPGPREGVVVNVAEMRIYFFPKPKDGETPHVETYPVSVGRMDWKTPLGTTSITQMIKNPAWYPPQSIIKEHAEDGRGNLPSVVPAGPDNPLGSRKMRLNIPGYLIHGTNRPDGIGMRVTHGCIRMLPEDVEALFEKVDVGTKVRLINEPFKLGWSEGTLYVQAYPYLDEEDGTTVERITNALSQVDEAVEGLDYPVDYARLRDVVEVPGGLPVALEYTTPPEHERQRKTLYDRLELIAAETSVDVQAAQALLEQS</sequence>
<dbReference type="Gene3D" id="2.40.440.10">
    <property type="entry name" value="L,D-transpeptidase catalytic domain-like"/>
    <property type="match status" value="1"/>
</dbReference>
<dbReference type="InterPro" id="IPR018392">
    <property type="entry name" value="LysM"/>
</dbReference>
<evidence type="ECO:0000256" key="10">
    <source>
        <dbReference type="SAM" id="MobiDB-lite"/>
    </source>
</evidence>
<evidence type="ECO:0000256" key="6">
    <source>
        <dbReference type="ARBA" id="ARBA00022960"/>
    </source>
</evidence>
<accession>A0A328XTY5</accession>
<evidence type="ECO:0000256" key="7">
    <source>
        <dbReference type="ARBA" id="ARBA00022984"/>
    </source>
</evidence>
<keyword evidence="7 9" id="KW-0573">Peptidoglycan synthesis</keyword>
<dbReference type="GO" id="GO:0016757">
    <property type="term" value="F:glycosyltransferase activity"/>
    <property type="evidence" value="ECO:0007669"/>
    <property type="project" value="UniProtKB-KW"/>
</dbReference>
<dbReference type="UniPathway" id="UPA00219"/>
<dbReference type="InterPro" id="IPR050979">
    <property type="entry name" value="LD-transpeptidase"/>
</dbReference>
<feature type="domain" description="L,D-TPase catalytic" evidence="12">
    <location>
        <begin position="135"/>
        <end position="275"/>
    </location>
</feature>
<dbReference type="GO" id="GO:0071555">
    <property type="term" value="P:cell wall organization"/>
    <property type="evidence" value="ECO:0007669"/>
    <property type="project" value="UniProtKB-UniRule"/>
</dbReference>
<dbReference type="Pfam" id="PF03734">
    <property type="entry name" value="YkuD"/>
    <property type="match status" value="1"/>
</dbReference>
<gene>
    <name evidence="13" type="ORF">BCL93_10517</name>
</gene>
<feature type="signal peptide" evidence="11">
    <location>
        <begin position="1"/>
        <end position="41"/>
    </location>
</feature>
<dbReference type="Proteomes" id="UP000249700">
    <property type="component" value="Unassembled WGS sequence"/>
</dbReference>
<dbReference type="SUPFAM" id="SSF141523">
    <property type="entry name" value="L,D-transpeptidase catalytic domain-like"/>
    <property type="match status" value="1"/>
</dbReference>
<evidence type="ECO:0000256" key="11">
    <source>
        <dbReference type="SAM" id="SignalP"/>
    </source>
</evidence>
<keyword evidence="4" id="KW-0808">Transferase</keyword>
<dbReference type="RefSeq" id="WP_258396130.1">
    <property type="nucleotide sequence ID" value="NZ_QLSX01000005.1"/>
</dbReference>
<dbReference type="CDD" id="cd00118">
    <property type="entry name" value="LysM"/>
    <property type="match status" value="1"/>
</dbReference>
<keyword evidence="6 9" id="KW-0133">Cell shape</keyword>
<evidence type="ECO:0000313" key="14">
    <source>
        <dbReference type="Proteomes" id="UP000249700"/>
    </source>
</evidence>
<feature type="region of interest" description="Disordered" evidence="10">
    <location>
        <begin position="46"/>
        <end position="72"/>
    </location>
</feature>
<dbReference type="GO" id="GO:0005576">
    <property type="term" value="C:extracellular region"/>
    <property type="evidence" value="ECO:0007669"/>
    <property type="project" value="TreeGrafter"/>
</dbReference>
<dbReference type="InterPro" id="IPR005490">
    <property type="entry name" value="LD_TPept_cat_dom"/>
</dbReference>
<evidence type="ECO:0000256" key="1">
    <source>
        <dbReference type="ARBA" id="ARBA00004752"/>
    </source>
</evidence>
<dbReference type="AlphaFoldDB" id="A0A328XTY5"/>
<keyword evidence="3" id="KW-0328">Glycosyltransferase</keyword>
<dbReference type="GO" id="GO:0008360">
    <property type="term" value="P:regulation of cell shape"/>
    <property type="evidence" value="ECO:0007669"/>
    <property type="project" value="UniProtKB-UniRule"/>
</dbReference>
<keyword evidence="8 9" id="KW-0961">Cell wall biogenesis/degradation</keyword>
<dbReference type="PANTHER" id="PTHR30582">
    <property type="entry name" value="L,D-TRANSPEPTIDASE"/>
    <property type="match status" value="1"/>
</dbReference>
<evidence type="ECO:0000256" key="5">
    <source>
        <dbReference type="ARBA" id="ARBA00022801"/>
    </source>
</evidence>
<protein>
    <submittedName>
        <fullName evidence="13">L,D-transpeptidase ErfK/SrfK</fullName>
    </submittedName>
</protein>
<keyword evidence="11" id="KW-0732">Signal</keyword>
<dbReference type="PANTHER" id="PTHR30582:SF24">
    <property type="entry name" value="L,D-TRANSPEPTIDASE ERFK_SRFK-RELATED"/>
    <property type="match status" value="1"/>
</dbReference>